<evidence type="ECO:0000256" key="4">
    <source>
        <dbReference type="ARBA" id="ARBA00013013"/>
    </source>
</evidence>
<feature type="site" description="Critical for catalysis" evidence="17">
    <location>
        <position position="159"/>
    </location>
</feature>
<keyword evidence="11 16" id="KW-0464">Manganese</keyword>
<feature type="site" description="Critical for catalysis" evidence="17">
    <location>
        <position position="229"/>
    </location>
</feature>
<dbReference type="NCBIfam" id="NF005425">
    <property type="entry name" value="PRK07006.1"/>
    <property type="match status" value="1"/>
</dbReference>
<organism evidence="20 21">
    <name type="scientific">Natrinema pallidum</name>
    <dbReference type="NCBI Taxonomy" id="69527"/>
    <lineage>
        <taxon>Archaea</taxon>
        <taxon>Methanobacteriati</taxon>
        <taxon>Methanobacteriota</taxon>
        <taxon>Stenosarchaea group</taxon>
        <taxon>Halobacteria</taxon>
        <taxon>Halobacteriales</taxon>
        <taxon>Natrialbaceae</taxon>
        <taxon>Natrinema</taxon>
    </lineage>
</organism>
<keyword evidence="21" id="KW-1185">Reference proteome</keyword>
<dbReference type="GO" id="GO:0006097">
    <property type="term" value="P:glyoxylate cycle"/>
    <property type="evidence" value="ECO:0007669"/>
    <property type="project" value="UniProtKB-KW"/>
</dbReference>
<protein>
    <recommendedName>
        <fullName evidence="4 13">Isocitrate dehydrogenase (NADP(+))</fullName>
        <ecNumber evidence="4 13">1.1.1.42</ecNumber>
    </recommendedName>
</protein>
<dbReference type="EC" id="1.1.1.42" evidence="4 13"/>
<dbReference type="KEGG" id="npl:FGF80_15180"/>
<dbReference type="PROSITE" id="PS00470">
    <property type="entry name" value="IDH_IMDH"/>
    <property type="match status" value="1"/>
</dbReference>
<evidence type="ECO:0000256" key="2">
    <source>
        <dbReference type="ARBA" id="ARBA00007769"/>
    </source>
</evidence>
<evidence type="ECO:0000256" key="6">
    <source>
        <dbReference type="ARBA" id="ARBA00022532"/>
    </source>
</evidence>
<dbReference type="AlphaFoldDB" id="A0A4P9THW2"/>
<dbReference type="Pfam" id="PF00180">
    <property type="entry name" value="Iso_dh"/>
    <property type="match status" value="1"/>
</dbReference>
<feature type="modified residue" description="N6-succinyllysine" evidence="18">
    <location>
        <position position="99"/>
    </location>
</feature>
<keyword evidence="10 20" id="KW-0560">Oxidoreductase</keyword>
<dbReference type="SUPFAM" id="SSF53659">
    <property type="entry name" value="Isocitrate/Isopropylmalate dehydrogenase-like"/>
    <property type="match status" value="1"/>
</dbReference>
<reference evidence="21" key="1">
    <citation type="submission" date="2019-05" db="EMBL/GenBank/DDBJ databases">
        <title>Complete Genome Sequence and Methylation Pattern of the Halophilic Archaeon Natrinema pallidum BOL6-1.</title>
        <authorList>
            <person name="DasSarma P."/>
            <person name="DasSarma B.P."/>
            <person name="DasSarma S.L."/>
            <person name="Martinez F.L."/>
            <person name="Guzman D."/>
            <person name="Roberts R.J."/>
            <person name="DasSarma S."/>
        </authorList>
    </citation>
    <scope>NUCLEOTIDE SEQUENCE [LARGE SCALE GENOMIC DNA]</scope>
    <source>
        <strain evidence="21">BOL6-1</strain>
    </source>
</reference>
<sequence>MSYDKIEVPEDGERITLKEGTEDELEVPDNPIIPIIYGDGVGSDVGPAAQTVLEAAAEATGRDINWMRLYAGESAREKYDENLPDETVEAIKEHRVAIKGPLTTPVGAGFRSLNVALRKKLDLYANVRPTYYLDGVPSPVSEPEQMDMVTFRENTEDVYAGIEWEEGTDEVEEVKEFVEEDMGFDNTIHDGPVGIGVKPITEFGTKRLVRRAIDYALEHDRDSVTLVHKGNIMKFTEGQFRDWGYEVAEEEYGDEVITEDTLWEERDGEAPEDAVVVNDRIADNMLQQLLTRTDNYDVIATMNLNGDYMSDAAGAQIGGLGIAPGSNFGDGLLLAEPVHGSAPKYEGQDKVNPTAMILSGRMMLDYIGWDDAADLVRDAVEETISSGKVTYDLERNLEDAEKLATSEFADEVVTNIEKLS</sequence>
<feature type="binding site" evidence="15">
    <location>
        <position position="391"/>
    </location>
    <ligand>
        <name>NADP(+)</name>
        <dbReference type="ChEBI" id="CHEBI:58349"/>
    </ligand>
</feature>
<comment type="cofactor">
    <cofactor evidence="1">
        <name>Mn(2+)</name>
        <dbReference type="ChEBI" id="CHEBI:29035"/>
    </cofactor>
</comment>
<dbReference type="InterPro" id="IPR019818">
    <property type="entry name" value="IsoCit/isopropylmalate_DH_CS"/>
</dbReference>
<evidence type="ECO:0000256" key="9">
    <source>
        <dbReference type="ARBA" id="ARBA00022857"/>
    </source>
</evidence>
<dbReference type="InterPro" id="IPR024084">
    <property type="entry name" value="IsoPropMal-DH-like_dom"/>
</dbReference>
<feature type="binding site" evidence="15">
    <location>
        <position position="395"/>
    </location>
    <ligand>
        <name>NADP(+)</name>
        <dbReference type="ChEBI" id="CHEBI:58349"/>
    </ligand>
</feature>
<evidence type="ECO:0000256" key="18">
    <source>
        <dbReference type="PIRSR" id="PIRSR604439-5"/>
    </source>
</evidence>
<keyword evidence="5" id="KW-0329">Glyoxylate bypass</keyword>
<dbReference type="GO" id="GO:0006099">
    <property type="term" value="P:tricarboxylic acid cycle"/>
    <property type="evidence" value="ECO:0007669"/>
    <property type="project" value="UniProtKB-UniRule"/>
</dbReference>
<dbReference type="NCBIfam" id="TIGR00183">
    <property type="entry name" value="prok_nadp_idh"/>
    <property type="match status" value="1"/>
</dbReference>
<comment type="catalytic activity">
    <reaction evidence="12">
        <text>D-threo-isocitrate + NADP(+) = 2-oxoglutarate + CO2 + NADPH</text>
        <dbReference type="Rhea" id="RHEA:19629"/>
        <dbReference type="ChEBI" id="CHEBI:15562"/>
        <dbReference type="ChEBI" id="CHEBI:16526"/>
        <dbReference type="ChEBI" id="CHEBI:16810"/>
        <dbReference type="ChEBI" id="CHEBI:57783"/>
        <dbReference type="ChEBI" id="CHEBI:58349"/>
        <dbReference type="EC" id="1.1.1.42"/>
    </reaction>
</comment>
<evidence type="ECO:0000256" key="7">
    <source>
        <dbReference type="ARBA" id="ARBA00022723"/>
    </source>
</evidence>
<name>A0A4P9THW2_9EURY</name>
<dbReference type="GO" id="GO:0004450">
    <property type="term" value="F:isocitrate dehydrogenase (NADP+) activity"/>
    <property type="evidence" value="ECO:0007669"/>
    <property type="project" value="UniProtKB-UniRule"/>
</dbReference>
<comment type="similarity">
    <text evidence="2">Belongs to the isocitrate and isopropylmalate dehydrogenases family.</text>
</comment>
<proteinExistence type="inferred from homology"/>
<feature type="binding site" evidence="15">
    <location>
        <begin position="339"/>
        <end position="345"/>
    </location>
    <ligand>
        <name>NADP(+)</name>
        <dbReference type="ChEBI" id="CHEBI:58349"/>
    </ligand>
</feature>
<feature type="binding site" evidence="14">
    <location>
        <position position="128"/>
    </location>
    <ligand>
        <name>D-threo-isocitrate</name>
        <dbReference type="ChEBI" id="CHEBI:15562"/>
    </ligand>
</feature>
<dbReference type="GO" id="GO:0051287">
    <property type="term" value="F:NAD binding"/>
    <property type="evidence" value="ECO:0007669"/>
    <property type="project" value="InterPro"/>
</dbReference>
<evidence type="ECO:0000313" key="21">
    <source>
        <dbReference type="Proteomes" id="UP000307562"/>
    </source>
</evidence>
<evidence type="ECO:0000256" key="14">
    <source>
        <dbReference type="PIRSR" id="PIRSR604439-1"/>
    </source>
</evidence>
<evidence type="ECO:0000256" key="16">
    <source>
        <dbReference type="PIRSR" id="PIRSR604439-3"/>
    </source>
</evidence>
<evidence type="ECO:0000256" key="15">
    <source>
        <dbReference type="PIRSR" id="PIRSR604439-2"/>
    </source>
</evidence>
<evidence type="ECO:0000256" key="3">
    <source>
        <dbReference type="ARBA" id="ARBA00011738"/>
    </source>
</evidence>
<feature type="binding site" evidence="15">
    <location>
        <position position="352"/>
    </location>
    <ligand>
        <name>NADP(+)</name>
        <dbReference type="ChEBI" id="CHEBI:58349"/>
    </ligand>
</feature>
<feature type="binding site" evidence="14">
    <location>
        <position position="152"/>
    </location>
    <ligand>
        <name>D-threo-isocitrate</name>
        <dbReference type="ChEBI" id="CHEBI:15562"/>
    </ligand>
</feature>
<evidence type="ECO:0000256" key="13">
    <source>
        <dbReference type="NCBIfam" id="TIGR00183"/>
    </source>
</evidence>
<keyword evidence="9 15" id="KW-0521">NADP</keyword>
<feature type="domain" description="Isopropylmalate dehydrogenase-like" evidence="19">
    <location>
        <begin position="32"/>
        <end position="412"/>
    </location>
</feature>
<evidence type="ECO:0000256" key="17">
    <source>
        <dbReference type="PIRSR" id="PIRSR604439-4"/>
    </source>
</evidence>
<keyword evidence="8 16" id="KW-0460">Magnesium</keyword>
<dbReference type="PANTHER" id="PTHR43504">
    <property type="entry name" value="ISOCITRATE DEHYDROGENASE [NADP]"/>
    <property type="match status" value="1"/>
</dbReference>
<dbReference type="Proteomes" id="UP000307562">
    <property type="component" value="Chromosome"/>
</dbReference>
<feature type="binding site" evidence="15">
    <location>
        <position position="103"/>
    </location>
    <ligand>
        <name>NADP(+)</name>
        <dbReference type="ChEBI" id="CHEBI:58349"/>
    </ligand>
</feature>
<evidence type="ECO:0000313" key="20">
    <source>
        <dbReference type="EMBL" id="QCW04496.1"/>
    </source>
</evidence>
<dbReference type="Gene3D" id="3.40.718.10">
    <property type="entry name" value="Isopropylmalate Dehydrogenase"/>
    <property type="match status" value="1"/>
</dbReference>
<feature type="binding site" evidence="16">
    <location>
        <position position="307"/>
    </location>
    <ligand>
        <name>Mg(2+)</name>
        <dbReference type="ChEBI" id="CHEBI:18420"/>
    </ligand>
</feature>
<evidence type="ECO:0000256" key="12">
    <source>
        <dbReference type="ARBA" id="ARBA00023554"/>
    </source>
</evidence>
<dbReference type="GeneID" id="96157372"/>
<evidence type="ECO:0000256" key="10">
    <source>
        <dbReference type="ARBA" id="ARBA00023002"/>
    </source>
</evidence>
<keyword evidence="7" id="KW-0479">Metal-binding</keyword>
<feature type="binding site" evidence="14">
    <location>
        <position position="112"/>
    </location>
    <ligand>
        <name>D-threo-isocitrate</name>
        <dbReference type="ChEBI" id="CHEBI:15562"/>
    </ligand>
</feature>
<dbReference type="PANTHER" id="PTHR43504:SF1">
    <property type="entry name" value="ISOCITRATE DEHYDROGENASE [NADP]"/>
    <property type="match status" value="1"/>
</dbReference>
<dbReference type="SMART" id="SM01329">
    <property type="entry name" value="Iso_dh"/>
    <property type="match status" value="1"/>
</dbReference>
<evidence type="ECO:0000256" key="11">
    <source>
        <dbReference type="ARBA" id="ARBA00023211"/>
    </source>
</evidence>
<comment type="subunit">
    <text evidence="3">Homodimer.</text>
</comment>
<feature type="binding site" evidence="14">
    <location>
        <position position="114"/>
    </location>
    <ligand>
        <name>D-threo-isocitrate</name>
        <dbReference type="ChEBI" id="CHEBI:15562"/>
    </ligand>
</feature>
<evidence type="ECO:0000259" key="19">
    <source>
        <dbReference type="SMART" id="SM01329"/>
    </source>
</evidence>
<feature type="binding site" evidence="14">
    <location>
        <position position="118"/>
    </location>
    <ligand>
        <name>D-threo-isocitrate</name>
        <dbReference type="ChEBI" id="CHEBI:15562"/>
    </ligand>
</feature>
<dbReference type="GO" id="GO:0000287">
    <property type="term" value="F:magnesium ion binding"/>
    <property type="evidence" value="ECO:0007669"/>
    <property type="project" value="InterPro"/>
</dbReference>
<evidence type="ECO:0000256" key="5">
    <source>
        <dbReference type="ARBA" id="ARBA00022435"/>
    </source>
</evidence>
<dbReference type="EMBL" id="CP040637">
    <property type="protein sequence ID" value="QCW04496.1"/>
    <property type="molecule type" value="Genomic_DNA"/>
</dbReference>
<evidence type="ECO:0000256" key="8">
    <source>
        <dbReference type="ARBA" id="ARBA00022842"/>
    </source>
</evidence>
<feature type="modified residue" description="Phosphoserine" evidence="18">
    <location>
        <position position="112"/>
    </location>
</feature>
<gene>
    <name evidence="20" type="primary">icd</name>
    <name evidence="20" type="ORF">FGF80_15180</name>
</gene>
<comment type="cofactor">
    <cofactor evidence="16">
        <name>Mg(2+)</name>
        <dbReference type="ChEBI" id="CHEBI:18420"/>
    </cofactor>
    <cofactor evidence="16">
        <name>Mn(2+)</name>
        <dbReference type="ChEBI" id="CHEBI:29035"/>
    </cofactor>
    <text evidence="16">Binds 1 Mg(2+) or Mn(2+) ion per subunit.</text>
</comment>
<keyword evidence="6" id="KW-0816">Tricarboxylic acid cycle</keyword>
<dbReference type="RefSeq" id="WP_006187243.1">
    <property type="nucleotide sequence ID" value="NZ_CP040637.1"/>
</dbReference>
<evidence type="ECO:0000256" key="1">
    <source>
        <dbReference type="ARBA" id="ARBA00001936"/>
    </source>
</evidence>
<accession>A0A4P9THW2</accession>
<dbReference type="InterPro" id="IPR004439">
    <property type="entry name" value="Isocitrate_DH_NADP_dimer_prok"/>
</dbReference>